<dbReference type="InterPro" id="IPR036388">
    <property type="entry name" value="WH-like_DNA-bd_sf"/>
</dbReference>
<dbReference type="GO" id="GO:0004177">
    <property type="term" value="F:aminopeptidase activity"/>
    <property type="evidence" value="ECO:0007669"/>
    <property type="project" value="UniProtKB-KW"/>
</dbReference>
<dbReference type="EMBL" id="UIDG01000211">
    <property type="protein sequence ID" value="SUS06475.1"/>
    <property type="molecule type" value="Genomic_DNA"/>
</dbReference>
<feature type="domain" description="DUF2172" evidence="1">
    <location>
        <begin position="74"/>
        <end position="165"/>
    </location>
</feature>
<feature type="domain" description="DUF4910" evidence="3">
    <location>
        <begin position="25"/>
        <end position="361"/>
    </location>
</feature>
<name>A0A380TDD1_9ZZZZ</name>
<gene>
    <name evidence="4" type="ORF">DF3PB_2890003</name>
</gene>
<keyword evidence="4" id="KW-0645">Protease</keyword>
<evidence type="ECO:0000259" key="2">
    <source>
        <dbReference type="Pfam" id="PF16221"/>
    </source>
</evidence>
<evidence type="ECO:0000259" key="3">
    <source>
        <dbReference type="Pfam" id="PF16254"/>
    </source>
</evidence>
<dbReference type="InterPro" id="IPR012353">
    <property type="entry name" value="UCP015244"/>
</dbReference>
<keyword evidence="4" id="KW-0378">Hydrolase</keyword>
<dbReference type="Gene3D" id="3.40.630.10">
    <property type="entry name" value="Zn peptidases"/>
    <property type="match status" value="1"/>
</dbReference>
<protein>
    <submittedName>
        <fullName evidence="4">Putative polysaccharide biosynthesis protein with aminopeptidase-like domain</fullName>
    </submittedName>
</protein>
<sequence length="441" mass="48922">MVSPAVSPVTAIEDSSAAVGDALMALIARLYPLPRSLTGRGVRETLAILGELIPLTLSEVPSGSPVYDWEVPKEWTIRDAYIKDASGRRIVDYREHNIHVVGYSVPVRATLDLEDLRPHLHTLPDRPDWIPYRTTYWKETWGFCLSHRTLESLKPGSYEVVVDSSLTDGALTYAECVLPGATTDEVLLFTHTCHPSLCNDNCSGMALATLVAQALAQRPRRYTYRFVFAPGTIGSLTWLSRNEDTVSRVRHGLVLTGFGDPGPFTYKRSRRGDAPIDHIVEYLLERTDGPKANIVDFSPYGYDERQFCSPGFNLPMGRLSRTPYGCYPQYHTSADTLSFISKEQLEGAYALLMRILEVVDADRKLVNTCPKGEPRLGKRGLFRSTGGTGVSNREEAMLWLLNQSDGERSLLDIAKRSGLDFTLIKSSADSLMDCGLLVDPA</sequence>
<evidence type="ECO:0000259" key="1">
    <source>
        <dbReference type="Pfam" id="PF09940"/>
    </source>
</evidence>
<dbReference type="InterPro" id="IPR032622">
    <property type="entry name" value="UCP01524_HTH"/>
</dbReference>
<proteinExistence type="predicted"/>
<dbReference type="InterPro" id="IPR032610">
    <property type="entry name" value="DUF2172"/>
</dbReference>
<accession>A0A380TDD1</accession>
<keyword evidence="4" id="KW-0031">Aminopeptidase</keyword>
<dbReference type="Pfam" id="PF16254">
    <property type="entry name" value="DUF4910"/>
    <property type="match status" value="1"/>
</dbReference>
<dbReference type="Gene3D" id="1.10.10.10">
    <property type="entry name" value="Winged helix-like DNA-binding domain superfamily/Winged helix DNA-binding domain"/>
    <property type="match status" value="1"/>
</dbReference>
<dbReference type="AlphaFoldDB" id="A0A380TDD1"/>
<organism evidence="4">
    <name type="scientific">metagenome</name>
    <dbReference type="NCBI Taxonomy" id="256318"/>
    <lineage>
        <taxon>unclassified sequences</taxon>
        <taxon>metagenomes</taxon>
    </lineage>
</organism>
<reference evidence="4" key="1">
    <citation type="submission" date="2018-07" db="EMBL/GenBank/DDBJ databases">
        <authorList>
            <person name="Quirk P.G."/>
            <person name="Krulwich T.A."/>
        </authorList>
    </citation>
    <scope>NUCLEOTIDE SEQUENCE</scope>
</reference>
<feature type="domain" description="UCP01524 winged helix-turn-helix" evidence="2">
    <location>
        <begin position="365"/>
        <end position="438"/>
    </location>
</feature>
<dbReference type="Gene3D" id="3.50.30.90">
    <property type="match status" value="1"/>
</dbReference>
<dbReference type="PIRSF" id="PIRSF015244">
    <property type="entry name" value="UCP015244"/>
    <property type="match status" value="1"/>
</dbReference>
<dbReference type="Pfam" id="PF09940">
    <property type="entry name" value="DUF2172"/>
    <property type="match status" value="1"/>
</dbReference>
<dbReference type="Pfam" id="PF16221">
    <property type="entry name" value="HTH_47"/>
    <property type="match status" value="1"/>
</dbReference>
<dbReference type="InterPro" id="IPR032589">
    <property type="entry name" value="DUF4910"/>
</dbReference>
<evidence type="ECO:0000313" key="4">
    <source>
        <dbReference type="EMBL" id="SUS06475.1"/>
    </source>
</evidence>
<dbReference type="SUPFAM" id="SSF53187">
    <property type="entry name" value="Zn-dependent exopeptidases"/>
    <property type="match status" value="1"/>
</dbReference>